<dbReference type="VEuPathDB" id="MicrosporidiaDB:H312_02965"/>
<evidence type="ECO:0000313" key="1">
    <source>
        <dbReference type="EMBL" id="KCZ79639.1"/>
    </source>
</evidence>
<dbReference type="Proteomes" id="UP000030655">
    <property type="component" value="Unassembled WGS sequence"/>
</dbReference>
<dbReference type="HOGENOM" id="CLU_341598_0_0_1"/>
<dbReference type="OrthoDB" id="10319432at2759"/>
<dbReference type="AlphaFoldDB" id="A0A059EY30"/>
<evidence type="ECO:0000313" key="2">
    <source>
        <dbReference type="Proteomes" id="UP000030655"/>
    </source>
</evidence>
<protein>
    <submittedName>
        <fullName evidence="1">Uncharacterized protein</fullName>
    </submittedName>
</protein>
<name>A0A059EY30_9MICR</name>
<accession>A0A059EY30</accession>
<reference evidence="2" key="1">
    <citation type="submission" date="2013-02" db="EMBL/GenBank/DDBJ databases">
        <authorList>
            <consortium name="The Broad Institute Genome Sequencing Platform"/>
            <person name="Cuomo C."/>
            <person name="Becnel J."/>
            <person name="Sanscrainte N."/>
            <person name="Walker B."/>
            <person name="Young S.K."/>
            <person name="Zeng Q."/>
            <person name="Gargeya S."/>
            <person name="Fitzgerald M."/>
            <person name="Haas B."/>
            <person name="Abouelleil A."/>
            <person name="Alvarado L."/>
            <person name="Arachchi H.M."/>
            <person name="Berlin A.M."/>
            <person name="Chapman S.B."/>
            <person name="Dewar J."/>
            <person name="Goldberg J."/>
            <person name="Griggs A."/>
            <person name="Gujja S."/>
            <person name="Hansen M."/>
            <person name="Howarth C."/>
            <person name="Imamovic A."/>
            <person name="Larimer J."/>
            <person name="McCowan C."/>
            <person name="Murphy C."/>
            <person name="Neiman D."/>
            <person name="Pearson M."/>
            <person name="Priest M."/>
            <person name="Roberts A."/>
            <person name="Saif S."/>
            <person name="Shea T."/>
            <person name="Sisk P."/>
            <person name="Sykes S."/>
            <person name="Wortman J."/>
            <person name="Nusbaum C."/>
            <person name="Birren B."/>
        </authorList>
    </citation>
    <scope>NUCLEOTIDE SEQUENCE [LARGE SCALE GENOMIC DNA]</scope>
    <source>
        <strain evidence="2">PRA339</strain>
    </source>
</reference>
<sequence>MILACFLHLIYSTIPQNEPHFETNGDQINHNDLEGNSATLIEFFKAHENSEGSPVTDAARKKIFLEMRNKNSSNNNSNFTIKYFLNSNTTDRTASDYSFPFRFFCSLDKDHPDDSMRDKYCVIICNSHEYNMLSENFLEGIKELDSNETEAFLRKLGSYGVEELEDGNKVEILNNPVYLYNQKYVINPKIQIDTSDGNKNEAFSDHTNNFMQKNIVYPDIQFDINDEKKSKALNDYGFYIIQKNVTSSEKQTDNCNEDEIIPFVTENIAQTPNNSIDSKFDGVDTNEQRGIIILEAKWLPKKSREDFDKNLRKLLSFVFEENSIKRYFDAFCDEVYNTLKDSVNLGEDILDITIKYDKNNPDENKRCIFFVKKSQYLKDFLRKKEADDIYLSQLSLIKDEEVKNAYKDLPLNEFKTIQSTPDIPYIDDSEFIPLEVESKSVKKILEEKKADENNLKEHGNKNTRKTKIKNKAALDLLSTSSSNSTSSAEDLSDIIPEMKSSYYDADVKENIRCDFQVEIDDKNQLSENEKIKPHYNPHHLKKHEFASLLSPDFRTISKKMNENHRETCLEEQSTNSCFDSSFESSCFGEYYINDKDSIPESQKFVELDTPPKRAYYVIKSDDDVNKGRNFEEAGIIGNNKVNDDKIGNYGNDDNYIESNGMRTKKSYNPDEYEIFLNSQPINANYSKNSAISMNVNDQLPCSNLSIGVSDTSDFIFSADYGDISHCDDINYSDDERNPLKAYKKFVDLSIKYAELDANIKITLSLLRNESYIIKTNILREKLDLLHEDTEELKKIGCSFYEYDYLTLRCLEFDADITYIENYYKEKSKSE</sequence>
<organism evidence="1 2">
    <name type="scientific">Anncaliia algerae PRA339</name>
    <dbReference type="NCBI Taxonomy" id="1288291"/>
    <lineage>
        <taxon>Eukaryota</taxon>
        <taxon>Fungi</taxon>
        <taxon>Fungi incertae sedis</taxon>
        <taxon>Microsporidia</taxon>
        <taxon>Tubulinosematoidea</taxon>
        <taxon>Tubulinosematidae</taxon>
        <taxon>Anncaliia</taxon>
    </lineage>
</organism>
<keyword evidence="2" id="KW-1185">Reference proteome</keyword>
<reference evidence="1 2" key="2">
    <citation type="submission" date="2014-03" db="EMBL/GenBank/DDBJ databases">
        <title>The Genome Sequence of Anncaliia algerae insect isolate PRA339.</title>
        <authorList>
            <consortium name="The Broad Institute Genome Sequencing Platform"/>
            <consortium name="The Broad Institute Genome Sequencing Center for Infectious Disease"/>
            <person name="Cuomo C."/>
            <person name="Becnel J."/>
            <person name="Sanscrainte N."/>
            <person name="Walker B."/>
            <person name="Young S.K."/>
            <person name="Zeng Q."/>
            <person name="Gargeya S."/>
            <person name="Fitzgerald M."/>
            <person name="Haas B."/>
            <person name="Abouelleil A."/>
            <person name="Alvarado L."/>
            <person name="Arachchi H.M."/>
            <person name="Berlin A.M."/>
            <person name="Chapman S.B."/>
            <person name="Dewar J."/>
            <person name="Goldberg J."/>
            <person name="Griggs A."/>
            <person name="Gujja S."/>
            <person name="Hansen M."/>
            <person name="Howarth C."/>
            <person name="Imamovic A."/>
            <person name="Larimer J."/>
            <person name="McCowan C."/>
            <person name="Murphy C."/>
            <person name="Neiman D."/>
            <person name="Pearson M."/>
            <person name="Priest M."/>
            <person name="Roberts A."/>
            <person name="Saif S."/>
            <person name="Shea T."/>
            <person name="Sisk P."/>
            <person name="Sykes S."/>
            <person name="Wortman J."/>
            <person name="Nusbaum C."/>
            <person name="Birren B."/>
        </authorList>
    </citation>
    <scope>NUCLEOTIDE SEQUENCE [LARGE SCALE GENOMIC DNA]</scope>
    <source>
        <strain evidence="1 2">PRA339</strain>
    </source>
</reference>
<dbReference type="EMBL" id="KK365244">
    <property type="protein sequence ID" value="KCZ79639.1"/>
    <property type="molecule type" value="Genomic_DNA"/>
</dbReference>
<gene>
    <name evidence="1" type="ORF">H312_02965</name>
</gene>
<proteinExistence type="predicted"/>